<evidence type="ECO:0000313" key="1">
    <source>
        <dbReference type="EMBL" id="BDO12527.1"/>
    </source>
</evidence>
<dbReference type="Proteomes" id="UP001058353">
    <property type="component" value="Chromosome"/>
</dbReference>
<reference evidence="1" key="1">
    <citation type="submission" date="2022-07" db="EMBL/GenBank/DDBJ databases">
        <title>Complete genome sequence of carbapenem-resistant Klebsiella spp. in Japan.</title>
        <authorList>
            <person name="Maehana S."/>
            <person name="Suzuki M."/>
            <person name="Kitasato H."/>
        </authorList>
    </citation>
    <scope>NUCLEOTIDE SEQUENCE</scope>
    <source>
        <strain evidence="1">KAM644</strain>
    </source>
</reference>
<sequence>MAKTCIVCGKTAGSGEHVFPASLGGRRINSGIYCSSHDNSYSGLVSEIADQLDFINAYLGVRPDHSKHPKTAYAVHKPTGEAVSFSAKGISFRKPWLISRTAVGEYERIQLGFPDQQSVKTFITEMEAKGYPFSPLSRPIQRQYITDALYHKRSFGGPCGLGAIAYIAQTFFAQEFPEIARTEALSDFIHYTQAIAKIAALGGNEQQQNESEKLTQARKELAMALGPFDGKAPVWWDFTPPTDIRSNKFDFGHRVTVGIDGTDGQIYGRVSLFSTLIFSMCFGEVPRGSITREVNVDINPLADHPPHDSVKTEILSAPGRVHVPDNMTEQLACAISTGTQQRLFENLMQRLQEYQLLKLAGSVSVTLAQCATMSSVEARELIGEVLDQQLQAIWNLVTFVVQGLHDEMVKDGMEHIVTLLDLMIAPDVQSVSGLSPLAEVTLFAAKAALLTQMEQDCAAGALHEKRIAELMGRGPGLYVVGKEAISPLLFQLLNGSIAPET</sequence>
<dbReference type="EMBL" id="AP026407">
    <property type="protein sequence ID" value="BDO12527.1"/>
    <property type="molecule type" value="Genomic_DNA"/>
</dbReference>
<accession>A0AAN1Y3N4</accession>
<organism evidence="1 2">
    <name type="scientific">Klebsiella quasipneumoniae subsp. quasipneumoniae</name>
    <dbReference type="NCBI Taxonomy" id="1667327"/>
    <lineage>
        <taxon>Bacteria</taxon>
        <taxon>Pseudomonadati</taxon>
        <taxon>Pseudomonadota</taxon>
        <taxon>Gammaproteobacteria</taxon>
        <taxon>Enterobacterales</taxon>
        <taxon>Enterobacteriaceae</taxon>
        <taxon>Klebsiella/Raoultella group</taxon>
        <taxon>Klebsiella</taxon>
        <taxon>Klebsiella pneumoniae complex</taxon>
    </lineage>
</organism>
<protein>
    <recommendedName>
        <fullName evidence="3">HNH endonuclease</fullName>
    </recommendedName>
</protein>
<proteinExistence type="predicted"/>
<name>A0AAN1Y3N4_9ENTR</name>
<evidence type="ECO:0008006" key="3">
    <source>
        <dbReference type="Google" id="ProtNLM"/>
    </source>
</evidence>
<dbReference type="AlphaFoldDB" id="A0AAN1Y3N4"/>
<evidence type="ECO:0000313" key="2">
    <source>
        <dbReference type="Proteomes" id="UP001058353"/>
    </source>
</evidence>
<gene>
    <name evidence="1" type="ORF">KAM644c_15930</name>
</gene>